<dbReference type="Proteomes" id="UP001187531">
    <property type="component" value="Unassembled WGS sequence"/>
</dbReference>
<organism evidence="2 3">
    <name type="scientific">Artemia franciscana</name>
    <name type="common">Brine shrimp</name>
    <name type="synonym">Artemia sanfranciscana</name>
    <dbReference type="NCBI Taxonomy" id="6661"/>
    <lineage>
        <taxon>Eukaryota</taxon>
        <taxon>Metazoa</taxon>
        <taxon>Ecdysozoa</taxon>
        <taxon>Arthropoda</taxon>
        <taxon>Crustacea</taxon>
        <taxon>Branchiopoda</taxon>
        <taxon>Anostraca</taxon>
        <taxon>Artemiidae</taxon>
        <taxon>Artemia</taxon>
    </lineage>
</organism>
<sequence length="105" mass="12126">MVKKLKISILLTLLLAFTSLARPVSRRMDIEEVDSPIHHSALLALRSQHSYSHTERESRKLELETSTIDITKLPGYWIKEKKSHTMSTDRKVLQLKPYNQALVNT</sequence>
<feature type="signal peptide" evidence="1">
    <location>
        <begin position="1"/>
        <end position="21"/>
    </location>
</feature>
<evidence type="ECO:0000256" key="1">
    <source>
        <dbReference type="SAM" id="SignalP"/>
    </source>
</evidence>
<reference evidence="2" key="1">
    <citation type="submission" date="2023-07" db="EMBL/GenBank/DDBJ databases">
        <title>Chromosome-level genome assembly of Artemia franciscana.</title>
        <authorList>
            <person name="Jo E."/>
        </authorList>
    </citation>
    <scope>NUCLEOTIDE SEQUENCE</scope>
    <source>
        <tissue evidence="2">Whole body</tissue>
    </source>
</reference>
<protein>
    <submittedName>
        <fullName evidence="2">Uncharacterized protein</fullName>
    </submittedName>
</protein>
<proteinExistence type="predicted"/>
<feature type="chain" id="PRO_5041701745" evidence="1">
    <location>
        <begin position="22"/>
        <end position="105"/>
    </location>
</feature>
<gene>
    <name evidence="2" type="ORF">QYM36_000649</name>
</gene>
<evidence type="ECO:0000313" key="3">
    <source>
        <dbReference type="Proteomes" id="UP001187531"/>
    </source>
</evidence>
<accession>A0AA88IGC8</accession>
<name>A0AA88IGC8_ARTSF</name>
<evidence type="ECO:0000313" key="2">
    <source>
        <dbReference type="EMBL" id="KAK2726261.1"/>
    </source>
</evidence>
<dbReference type="EMBL" id="JAVRJZ010000002">
    <property type="protein sequence ID" value="KAK2726261.1"/>
    <property type="molecule type" value="Genomic_DNA"/>
</dbReference>
<dbReference type="AlphaFoldDB" id="A0AA88IGC8"/>
<keyword evidence="3" id="KW-1185">Reference proteome</keyword>
<keyword evidence="1" id="KW-0732">Signal</keyword>
<comment type="caution">
    <text evidence="2">The sequence shown here is derived from an EMBL/GenBank/DDBJ whole genome shotgun (WGS) entry which is preliminary data.</text>
</comment>